<feature type="chain" id="PRO_5039939062" evidence="2">
    <location>
        <begin position="24"/>
        <end position="552"/>
    </location>
</feature>
<dbReference type="PANTHER" id="PTHR12461">
    <property type="entry name" value="HYPOXIA-INDUCIBLE FACTOR 1 ALPHA INHIBITOR-RELATED"/>
    <property type="match status" value="1"/>
</dbReference>
<dbReference type="GeneID" id="118431132"/>
<dbReference type="RefSeq" id="XP_035698140.1">
    <property type="nucleotide sequence ID" value="XM_035842247.1"/>
</dbReference>
<dbReference type="OrthoDB" id="415358at2759"/>
<dbReference type="InterPro" id="IPR041667">
    <property type="entry name" value="Cupin_8"/>
</dbReference>
<accession>A0A9J7MFA3</accession>
<dbReference type="Pfam" id="PF13621">
    <property type="entry name" value="Cupin_8"/>
    <property type="match status" value="1"/>
</dbReference>
<evidence type="ECO:0000313" key="5">
    <source>
        <dbReference type="Proteomes" id="UP000001554"/>
    </source>
</evidence>
<dbReference type="Gene3D" id="2.60.120.650">
    <property type="entry name" value="Cupin"/>
    <property type="match status" value="1"/>
</dbReference>
<protein>
    <submittedName>
        <fullName evidence="6">Uncharacterized protein LOC118431132 isoform X1</fullName>
    </submittedName>
</protein>
<dbReference type="Proteomes" id="UP000001554">
    <property type="component" value="Chromosome 14"/>
</dbReference>
<feature type="compositionally biased region" description="Polar residues" evidence="1">
    <location>
        <begin position="523"/>
        <end position="536"/>
    </location>
</feature>
<dbReference type="InterPro" id="IPR002048">
    <property type="entry name" value="EF_hand_dom"/>
</dbReference>
<name>A0A9J7MFA3_BRAFL</name>
<evidence type="ECO:0000259" key="4">
    <source>
        <dbReference type="PROSITE" id="PS51184"/>
    </source>
</evidence>
<sequence length="552" mass="62850">MEASSYFAILVIFCCSVAPSLKSEPEVPRGHGEELGRHRDPEGHIPVLHDVPSPLEFWEKYASQRKPVLLRGVAKNFPAYSLWTDEYLRENYGELKVKLEAKVEKDHYPVGEKGLAQDTIRNFLKTYKNQDKYIVSQLPDPMSKEVMVLPCVRCGSFKNRALEANLWLSSGGTKSLLHKDADNAFNCLLNGTKDWILIDPEHEVNVPMAEEAISEYGGFSLINVDRVNLQRYPDFAKVPWWYANITAGDCLWLPYSYLHQVRSYGTKNMAVSVLFSRLKEFDSTGCDTAKPEYTPLSEADMVWTYDGIASQTMGNTDPFELNETLVDWCEENKDKILDATAVLEGLKQMQAMEEEEDENFEVHDVDILEEISHQVMMILDPTGTGSVSCDRLTQLTVAELKAVAEVMSSDPANTEQYEYKHFSPEDVRSVIMLAYDADSDRLELEAFIKKYQEALHGSEKIAREVFEMLDPENKGYANKDDLKGGMSQVLDMFTPRQLDDPAGIQWQHAKMEDEMFRKDAETPMQTHSRNAETPMQTHRENDKQADHAHGEL</sequence>
<reference evidence="5" key="1">
    <citation type="journal article" date="2020" name="Nat. Ecol. Evol.">
        <title>Deeply conserved synteny resolves early events in vertebrate evolution.</title>
        <authorList>
            <person name="Simakov O."/>
            <person name="Marletaz F."/>
            <person name="Yue J.X."/>
            <person name="O'Connell B."/>
            <person name="Jenkins J."/>
            <person name="Brandt A."/>
            <person name="Calef R."/>
            <person name="Tung C.H."/>
            <person name="Huang T.K."/>
            <person name="Schmutz J."/>
            <person name="Satoh N."/>
            <person name="Yu J.K."/>
            <person name="Putnam N.H."/>
            <person name="Green R.E."/>
            <person name="Rokhsar D.S."/>
        </authorList>
    </citation>
    <scope>NUCLEOTIDE SEQUENCE [LARGE SCALE GENOMIC DNA]</scope>
    <source>
        <strain evidence="5">S238N-H82</strain>
    </source>
</reference>
<feature type="domain" description="JmjC" evidence="4">
    <location>
        <begin position="127"/>
        <end position="292"/>
    </location>
</feature>
<evidence type="ECO:0000256" key="2">
    <source>
        <dbReference type="SAM" id="SignalP"/>
    </source>
</evidence>
<dbReference type="PANTHER" id="PTHR12461:SF52">
    <property type="entry name" value="JMJC DOMAIN-CONTAINING PROTEIN"/>
    <property type="match status" value="1"/>
</dbReference>
<dbReference type="AlphaFoldDB" id="A0A9J7MFA3"/>
<proteinExistence type="predicted"/>
<dbReference type="KEGG" id="bfo:118431132"/>
<dbReference type="SUPFAM" id="SSF47473">
    <property type="entry name" value="EF-hand"/>
    <property type="match status" value="1"/>
</dbReference>
<gene>
    <name evidence="6" type="primary">LOC118431132</name>
</gene>
<organism evidence="5 6">
    <name type="scientific">Branchiostoma floridae</name>
    <name type="common">Florida lancelet</name>
    <name type="synonym">Amphioxus</name>
    <dbReference type="NCBI Taxonomy" id="7739"/>
    <lineage>
        <taxon>Eukaryota</taxon>
        <taxon>Metazoa</taxon>
        <taxon>Chordata</taxon>
        <taxon>Cephalochordata</taxon>
        <taxon>Leptocardii</taxon>
        <taxon>Amphioxiformes</taxon>
        <taxon>Branchiostomatidae</taxon>
        <taxon>Branchiostoma</taxon>
    </lineage>
</organism>
<feature type="region of interest" description="Disordered" evidence="1">
    <location>
        <begin position="518"/>
        <end position="552"/>
    </location>
</feature>
<feature type="compositionally biased region" description="Basic and acidic residues" evidence="1">
    <location>
        <begin position="23"/>
        <end position="43"/>
    </location>
</feature>
<dbReference type="SUPFAM" id="SSF51197">
    <property type="entry name" value="Clavaminate synthase-like"/>
    <property type="match status" value="1"/>
</dbReference>
<keyword evidence="2" id="KW-0732">Signal</keyword>
<keyword evidence="5" id="KW-1185">Reference proteome</keyword>
<feature type="signal peptide" evidence="2">
    <location>
        <begin position="1"/>
        <end position="23"/>
    </location>
</feature>
<dbReference type="FunFam" id="2.60.120.650:FF:000025">
    <property type="entry name" value="Lysine-specific demethylase 8"/>
    <property type="match status" value="1"/>
</dbReference>
<evidence type="ECO:0000313" key="6">
    <source>
        <dbReference type="RefSeq" id="XP_035698140.1"/>
    </source>
</evidence>
<evidence type="ECO:0000259" key="3">
    <source>
        <dbReference type="PROSITE" id="PS50222"/>
    </source>
</evidence>
<dbReference type="PROSITE" id="PS51184">
    <property type="entry name" value="JMJC"/>
    <property type="match status" value="1"/>
</dbReference>
<dbReference type="Gene3D" id="1.10.238.10">
    <property type="entry name" value="EF-hand"/>
    <property type="match status" value="1"/>
</dbReference>
<evidence type="ECO:0000256" key="1">
    <source>
        <dbReference type="SAM" id="MobiDB-lite"/>
    </source>
</evidence>
<feature type="domain" description="EF-hand" evidence="3">
    <location>
        <begin position="457"/>
        <end position="492"/>
    </location>
</feature>
<dbReference type="PROSITE" id="PS50222">
    <property type="entry name" value="EF_HAND_2"/>
    <property type="match status" value="1"/>
</dbReference>
<feature type="region of interest" description="Disordered" evidence="1">
    <location>
        <begin position="23"/>
        <end position="44"/>
    </location>
</feature>
<dbReference type="InterPro" id="IPR011992">
    <property type="entry name" value="EF-hand-dom_pair"/>
</dbReference>
<dbReference type="InterPro" id="IPR003347">
    <property type="entry name" value="JmjC_dom"/>
</dbReference>
<feature type="compositionally biased region" description="Basic and acidic residues" evidence="1">
    <location>
        <begin position="537"/>
        <end position="552"/>
    </location>
</feature>
<dbReference type="GO" id="GO:0005509">
    <property type="term" value="F:calcium ion binding"/>
    <property type="evidence" value="ECO:0007669"/>
    <property type="project" value="InterPro"/>
</dbReference>
<reference evidence="6" key="2">
    <citation type="submission" date="2025-08" db="UniProtKB">
        <authorList>
            <consortium name="RefSeq"/>
        </authorList>
    </citation>
    <scope>IDENTIFICATION</scope>
    <source>
        <strain evidence="6">S238N-H82</strain>
        <tissue evidence="6">Testes</tissue>
    </source>
</reference>